<evidence type="ECO:0000256" key="6">
    <source>
        <dbReference type="HAMAP-Rule" id="MF_00528"/>
    </source>
</evidence>
<evidence type="ECO:0000313" key="7">
    <source>
        <dbReference type="EMBL" id="OGL40250.1"/>
    </source>
</evidence>
<dbReference type="GO" id="GO:0005737">
    <property type="term" value="C:cytoplasm"/>
    <property type="evidence" value="ECO:0007669"/>
    <property type="project" value="UniProtKB-SubCell"/>
</dbReference>
<dbReference type="PANTHER" id="PTHR43213:SF5">
    <property type="entry name" value="BIFUNCTIONAL DTTP_UTP PYROPHOSPHATASE_METHYLTRANSFERASE PROTEIN-RELATED"/>
    <property type="match status" value="1"/>
</dbReference>
<reference evidence="7 8" key="1">
    <citation type="journal article" date="2016" name="Nat. Commun.">
        <title>Thousands of microbial genomes shed light on interconnected biogeochemical processes in an aquifer system.</title>
        <authorList>
            <person name="Anantharaman K."/>
            <person name="Brown C.T."/>
            <person name="Hug L.A."/>
            <person name="Sharon I."/>
            <person name="Castelle C.J."/>
            <person name="Probst A.J."/>
            <person name="Thomas B.C."/>
            <person name="Singh A."/>
            <person name="Wilkins M.J."/>
            <person name="Karaoz U."/>
            <person name="Brodie E.L."/>
            <person name="Williams K.H."/>
            <person name="Hubbard S.S."/>
            <person name="Banfield J.F."/>
        </authorList>
    </citation>
    <scope>NUCLEOTIDE SEQUENCE [LARGE SCALE GENOMIC DNA]</scope>
</reference>
<keyword evidence="3 6" id="KW-0963">Cytoplasm</keyword>
<evidence type="ECO:0000256" key="2">
    <source>
        <dbReference type="ARBA" id="ARBA00004496"/>
    </source>
</evidence>
<protein>
    <recommendedName>
        <fullName evidence="6">dTTP/UTP pyrophosphatase</fullName>
        <shortName evidence="6">dTTPase/UTPase</shortName>
        <ecNumber evidence="6">3.6.1.9</ecNumber>
    </recommendedName>
    <alternativeName>
        <fullName evidence="6">Nucleoside triphosphate pyrophosphatase</fullName>
    </alternativeName>
    <alternativeName>
        <fullName evidence="6">Nucleotide pyrophosphatase</fullName>
        <shortName evidence="6">Nucleotide PPase</shortName>
    </alternativeName>
</protein>
<sequence>MYNTKRIILASASPRRKEILERTGLKFMVDAGDYEEDLSLRMPARRLARYLSCEKAKAVAGRYRNAIIIAADTIVCLNDKVFGKPHNYSEAKRMLGILNGRNHYVITGFTIIDTGEGQSVSRSVVTKVYFKRMTMKEIDSYVRSGEPLDKAGAYAIQGLGAAIVKKIEGDYNNVVGLPVDALMKALRKFGVYN</sequence>
<keyword evidence="5 6" id="KW-0546">Nucleotide metabolism</keyword>
<feature type="site" description="Important for substrate specificity" evidence="6">
    <location>
        <position position="73"/>
    </location>
</feature>
<dbReference type="HAMAP" id="MF_00528">
    <property type="entry name" value="Maf"/>
    <property type="match status" value="1"/>
</dbReference>
<dbReference type="PANTHER" id="PTHR43213">
    <property type="entry name" value="BIFUNCTIONAL DTTP/UTP PYROPHOSPHATASE/METHYLTRANSFERASE PROTEIN-RELATED"/>
    <property type="match status" value="1"/>
</dbReference>
<dbReference type="InterPro" id="IPR003697">
    <property type="entry name" value="Maf-like"/>
</dbReference>
<comment type="similarity">
    <text evidence="6">Belongs to the Maf family. YhdE subfamily.</text>
</comment>
<dbReference type="InterPro" id="IPR029001">
    <property type="entry name" value="ITPase-like_fam"/>
</dbReference>
<organism evidence="7 8">
    <name type="scientific">Candidatus Schekmanbacteria bacterium GWA2_38_11</name>
    <dbReference type="NCBI Taxonomy" id="1817876"/>
    <lineage>
        <taxon>Bacteria</taxon>
        <taxon>Candidatus Schekmaniibacteriota</taxon>
    </lineage>
</organism>
<gene>
    <name evidence="7" type="ORF">A2042_09665</name>
</gene>
<comment type="caution">
    <text evidence="7">The sequence shown here is derived from an EMBL/GenBank/DDBJ whole genome shotgun (WGS) entry which is preliminary data.</text>
</comment>
<dbReference type="GO" id="GO:0036218">
    <property type="term" value="F:dTTP diphosphatase activity"/>
    <property type="evidence" value="ECO:0007669"/>
    <property type="project" value="RHEA"/>
</dbReference>
<feature type="site" description="Important for substrate specificity" evidence="6">
    <location>
        <position position="157"/>
    </location>
</feature>
<dbReference type="NCBIfam" id="TIGR00172">
    <property type="entry name" value="maf"/>
    <property type="match status" value="1"/>
</dbReference>
<dbReference type="GO" id="GO:0036221">
    <property type="term" value="F:UTP diphosphatase activity"/>
    <property type="evidence" value="ECO:0007669"/>
    <property type="project" value="RHEA"/>
</dbReference>
<dbReference type="CDD" id="cd00555">
    <property type="entry name" value="Maf"/>
    <property type="match status" value="1"/>
</dbReference>
<dbReference type="GO" id="GO:0009117">
    <property type="term" value="P:nucleotide metabolic process"/>
    <property type="evidence" value="ECO:0007669"/>
    <property type="project" value="UniProtKB-KW"/>
</dbReference>
<dbReference type="SUPFAM" id="SSF52972">
    <property type="entry name" value="ITPase-like"/>
    <property type="match status" value="1"/>
</dbReference>
<name>A0A1F7RFY8_9BACT</name>
<dbReference type="Gene3D" id="3.90.950.10">
    <property type="match status" value="1"/>
</dbReference>
<proteinExistence type="inferred from homology"/>
<comment type="caution">
    <text evidence="6">Lacks conserved residue(s) required for the propagation of feature annotation.</text>
</comment>
<accession>A0A1F7RFY8</accession>
<comment type="catalytic activity">
    <reaction evidence="6">
        <text>UTP + H2O = UMP + diphosphate + H(+)</text>
        <dbReference type="Rhea" id="RHEA:29395"/>
        <dbReference type="ChEBI" id="CHEBI:15377"/>
        <dbReference type="ChEBI" id="CHEBI:15378"/>
        <dbReference type="ChEBI" id="CHEBI:33019"/>
        <dbReference type="ChEBI" id="CHEBI:46398"/>
        <dbReference type="ChEBI" id="CHEBI:57865"/>
        <dbReference type="EC" id="3.6.1.9"/>
    </reaction>
</comment>
<evidence type="ECO:0000313" key="8">
    <source>
        <dbReference type="Proteomes" id="UP000178526"/>
    </source>
</evidence>
<dbReference type="PIRSF" id="PIRSF006305">
    <property type="entry name" value="Maf"/>
    <property type="match status" value="1"/>
</dbReference>
<dbReference type="EMBL" id="MGDB01000104">
    <property type="protein sequence ID" value="OGL40250.1"/>
    <property type="molecule type" value="Genomic_DNA"/>
</dbReference>
<comment type="function">
    <text evidence="6">Nucleoside triphosphate pyrophosphatase that hydrolyzes dTTP and UTP. May have a dual role in cell division arrest and in preventing the incorporation of modified nucleotides into cellular nucleic acids.</text>
</comment>
<dbReference type="FunFam" id="3.90.950.10:FF:000005">
    <property type="entry name" value="7-methyl-GTP pyrophosphatase"/>
    <property type="match status" value="1"/>
</dbReference>
<comment type="catalytic activity">
    <reaction evidence="6">
        <text>dTTP + H2O = dTMP + diphosphate + H(+)</text>
        <dbReference type="Rhea" id="RHEA:28534"/>
        <dbReference type="ChEBI" id="CHEBI:15377"/>
        <dbReference type="ChEBI" id="CHEBI:15378"/>
        <dbReference type="ChEBI" id="CHEBI:33019"/>
        <dbReference type="ChEBI" id="CHEBI:37568"/>
        <dbReference type="ChEBI" id="CHEBI:63528"/>
        <dbReference type="EC" id="3.6.1.9"/>
    </reaction>
</comment>
<evidence type="ECO:0000256" key="3">
    <source>
        <dbReference type="ARBA" id="ARBA00022490"/>
    </source>
</evidence>
<evidence type="ECO:0000256" key="5">
    <source>
        <dbReference type="ARBA" id="ARBA00023080"/>
    </source>
</evidence>
<keyword evidence="4 6" id="KW-0378">Hydrolase</keyword>
<dbReference type="Pfam" id="PF02545">
    <property type="entry name" value="Maf"/>
    <property type="match status" value="1"/>
</dbReference>
<dbReference type="EC" id="3.6.1.9" evidence="6"/>
<feature type="site" description="Important for substrate specificity" evidence="6">
    <location>
        <position position="15"/>
    </location>
</feature>
<feature type="active site" description="Proton acceptor" evidence="6">
    <location>
        <position position="72"/>
    </location>
</feature>
<dbReference type="Proteomes" id="UP000178526">
    <property type="component" value="Unassembled WGS sequence"/>
</dbReference>
<dbReference type="AlphaFoldDB" id="A0A1F7RFY8"/>
<evidence type="ECO:0000256" key="1">
    <source>
        <dbReference type="ARBA" id="ARBA00001968"/>
    </source>
</evidence>
<comment type="cofactor">
    <cofactor evidence="1 6">
        <name>a divalent metal cation</name>
        <dbReference type="ChEBI" id="CHEBI:60240"/>
    </cofactor>
</comment>
<comment type="subcellular location">
    <subcellularLocation>
        <location evidence="2 6">Cytoplasm</location>
    </subcellularLocation>
</comment>
<evidence type="ECO:0000256" key="4">
    <source>
        <dbReference type="ARBA" id="ARBA00022801"/>
    </source>
</evidence>